<dbReference type="Pfam" id="PF04613">
    <property type="entry name" value="LpxD"/>
    <property type="match status" value="1"/>
</dbReference>
<comment type="similarity">
    <text evidence="4">Belongs to the transferase hexapeptide repeat family. LpxD subfamily.</text>
</comment>
<dbReference type="NCBIfam" id="NF002060">
    <property type="entry name" value="PRK00892.1"/>
    <property type="match status" value="1"/>
</dbReference>
<comment type="function">
    <text evidence="4">Catalyzes the N-acylation of UDP-3-O-acylglucosamine using 3-hydroxyacyl-ACP as the acyl donor. Is involved in the biosynthesis of lipid A, a phosphorylated glycolipid that anchors the lipopolysaccharide to the outer membrane of the cell.</text>
</comment>
<dbReference type="Proteomes" id="UP000826725">
    <property type="component" value="Chromosome"/>
</dbReference>
<reference evidence="6" key="1">
    <citation type="submission" date="2020-09" db="EMBL/GenBank/DDBJ databases">
        <title>Desulfogranum mesoprofundum gen. nov., sp. nov., a novel mesophilic, sulfate-reducing chemolithoautotroph isolated from a deep-sea hydrothermal vent chimney in the Suiyo Seamount.</title>
        <authorList>
            <person name="Hashimoto Y."/>
            <person name="Nakagawa S."/>
        </authorList>
    </citation>
    <scope>NUCLEOTIDE SEQUENCE</scope>
    <source>
        <strain evidence="6">KT2</strain>
    </source>
</reference>
<proteinExistence type="inferred from homology"/>
<keyword evidence="4" id="KW-0441">Lipid A biosynthesis</keyword>
<dbReference type="GO" id="GO:0016020">
    <property type="term" value="C:membrane"/>
    <property type="evidence" value="ECO:0007669"/>
    <property type="project" value="GOC"/>
</dbReference>
<dbReference type="EMBL" id="AP024086">
    <property type="protein sequence ID" value="BCL60534.1"/>
    <property type="molecule type" value="Genomic_DNA"/>
</dbReference>
<comment type="subunit">
    <text evidence="4">Homotrimer.</text>
</comment>
<dbReference type="KEGG" id="dbk:DGMP_12270"/>
<dbReference type="InterPro" id="IPR007691">
    <property type="entry name" value="LpxD"/>
</dbReference>
<keyword evidence="4" id="KW-0444">Lipid biosynthesis</keyword>
<dbReference type="AlphaFoldDB" id="A0A8D5FRR4"/>
<keyword evidence="1 4" id="KW-0808">Transferase</keyword>
<dbReference type="CDD" id="cd03352">
    <property type="entry name" value="LbH_LpxD"/>
    <property type="match status" value="1"/>
</dbReference>
<organism evidence="6 7">
    <name type="scientific">Desulfomarina profundi</name>
    <dbReference type="NCBI Taxonomy" id="2772557"/>
    <lineage>
        <taxon>Bacteria</taxon>
        <taxon>Pseudomonadati</taxon>
        <taxon>Thermodesulfobacteriota</taxon>
        <taxon>Desulfobulbia</taxon>
        <taxon>Desulfobulbales</taxon>
        <taxon>Desulfobulbaceae</taxon>
        <taxon>Desulfomarina</taxon>
    </lineage>
</organism>
<comment type="pathway">
    <text evidence="4">Bacterial outer membrane biogenesis; LPS lipid A biosynthesis.</text>
</comment>
<gene>
    <name evidence="4 6" type="primary">lpxD</name>
    <name evidence="6" type="ORF">DGMP_12270</name>
</gene>
<dbReference type="EC" id="2.3.1.191" evidence="4"/>
<keyword evidence="2 4" id="KW-0677">Repeat</keyword>
<feature type="active site" description="Proton acceptor" evidence="4">
    <location>
        <position position="242"/>
    </location>
</feature>
<dbReference type="PANTHER" id="PTHR43378">
    <property type="entry name" value="UDP-3-O-ACYLGLUCOSAMINE N-ACYLTRANSFERASE"/>
    <property type="match status" value="1"/>
</dbReference>
<dbReference type="PANTHER" id="PTHR43378:SF2">
    <property type="entry name" value="UDP-3-O-ACYLGLUCOSAMINE N-ACYLTRANSFERASE 1, MITOCHONDRIAL-RELATED"/>
    <property type="match status" value="1"/>
</dbReference>
<dbReference type="GO" id="GO:0009245">
    <property type="term" value="P:lipid A biosynthetic process"/>
    <property type="evidence" value="ECO:0007669"/>
    <property type="project" value="UniProtKB-UniRule"/>
</dbReference>
<name>A0A8D5FRR4_9BACT</name>
<dbReference type="InterPro" id="IPR020573">
    <property type="entry name" value="UDP_GlcNAc_AcTrfase_non-rep"/>
</dbReference>
<accession>A0A8D5FRR4</accession>
<evidence type="ECO:0000256" key="3">
    <source>
        <dbReference type="ARBA" id="ARBA00023315"/>
    </source>
</evidence>
<dbReference type="RefSeq" id="WP_228856654.1">
    <property type="nucleotide sequence ID" value="NZ_AP024086.1"/>
</dbReference>
<dbReference type="HAMAP" id="MF_00523">
    <property type="entry name" value="LpxD"/>
    <property type="match status" value="1"/>
</dbReference>
<evidence type="ECO:0000313" key="7">
    <source>
        <dbReference type="Proteomes" id="UP000826725"/>
    </source>
</evidence>
<dbReference type="InterPro" id="IPR018357">
    <property type="entry name" value="Hexapep_transf_CS"/>
</dbReference>
<dbReference type="UniPathway" id="UPA00973"/>
<dbReference type="InterPro" id="IPR001451">
    <property type="entry name" value="Hexapep"/>
</dbReference>
<keyword evidence="3 4" id="KW-0012">Acyltransferase</keyword>
<protein>
    <recommendedName>
        <fullName evidence="4">UDP-3-O-acylglucosamine N-acyltransferase</fullName>
        <ecNumber evidence="4">2.3.1.191</ecNumber>
    </recommendedName>
</protein>
<keyword evidence="7" id="KW-1185">Reference proteome</keyword>
<evidence type="ECO:0000256" key="1">
    <source>
        <dbReference type="ARBA" id="ARBA00022679"/>
    </source>
</evidence>
<dbReference type="GO" id="GO:0103118">
    <property type="term" value="F:UDP-3-O-[(3R)-3-hydroxyacyl]-glucosamine N-acyltransferase activity"/>
    <property type="evidence" value="ECO:0007669"/>
    <property type="project" value="UniProtKB-EC"/>
</dbReference>
<evidence type="ECO:0000313" key="6">
    <source>
        <dbReference type="EMBL" id="BCL60534.1"/>
    </source>
</evidence>
<dbReference type="Pfam" id="PF00132">
    <property type="entry name" value="Hexapep"/>
    <property type="match status" value="2"/>
</dbReference>
<keyword evidence="4" id="KW-0443">Lipid metabolism</keyword>
<feature type="domain" description="UDP-3-O-[3-hydroxymyristoyl] glucosamine N-acyltransferase non-repeat region" evidence="5">
    <location>
        <begin position="25"/>
        <end position="88"/>
    </location>
</feature>
<evidence type="ECO:0000256" key="4">
    <source>
        <dbReference type="HAMAP-Rule" id="MF_00523"/>
    </source>
</evidence>
<comment type="catalytic activity">
    <reaction evidence="4">
        <text>a UDP-3-O-[(3R)-3-hydroxyacyl]-alpha-D-glucosamine + a (3R)-hydroxyacyl-[ACP] = a UDP-2-N,3-O-bis[(3R)-3-hydroxyacyl]-alpha-D-glucosamine + holo-[ACP] + H(+)</text>
        <dbReference type="Rhea" id="RHEA:53836"/>
        <dbReference type="Rhea" id="RHEA-COMP:9685"/>
        <dbReference type="Rhea" id="RHEA-COMP:9945"/>
        <dbReference type="ChEBI" id="CHEBI:15378"/>
        <dbReference type="ChEBI" id="CHEBI:64479"/>
        <dbReference type="ChEBI" id="CHEBI:78827"/>
        <dbReference type="ChEBI" id="CHEBI:137740"/>
        <dbReference type="ChEBI" id="CHEBI:137748"/>
        <dbReference type="EC" id="2.3.1.191"/>
    </reaction>
</comment>
<dbReference type="GO" id="GO:0016410">
    <property type="term" value="F:N-acyltransferase activity"/>
    <property type="evidence" value="ECO:0007669"/>
    <property type="project" value="InterPro"/>
</dbReference>
<dbReference type="NCBIfam" id="TIGR01853">
    <property type="entry name" value="lipid_A_lpxD"/>
    <property type="match status" value="1"/>
</dbReference>
<dbReference type="PROSITE" id="PS00101">
    <property type="entry name" value="HEXAPEP_TRANSFERASES"/>
    <property type="match status" value="1"/>
</dbReference>
<sequence length="331" mass="35049">MVEKEVLVEVLADMVGGRISGDGSVRIRGFASLDQAGPTDMSFLVKKKDLELLKTSKGAAFIVPEGVESDGSRPLVIVRDPYLAAAIIHSYILREEFQAGGIHSRAFVGENCEISREITIGPMVVLGDRVTVGKKVTIEAGVVIGNDVTIGDECLIKSNATICDGSILGSRVIIQPGAVIGSDGYGYATDAEGCHVKRPQVGIVRIEDDVEIGANTTIDRAAFGTTWIRSGAKIDNLVQIGHNVVVGENSLIVAQVGISGSVTLGRNVVMGGQAGTAGHVKIGDRAMVAARGECIVMLPRVQRSEEHRQCLYINGPRPVLFSQNCRSCGEK</sequence>
<evidence type="ECO:0000259" key="5">
    <source>
        <dbReference type="Pfam" id="PF04613"/>
    </source>
</evidence>
<evidence type="ECO:0000256" key="2">
    <source>
        <dbReference type="ARBA" id="ARBA00022737"/>
    </source>
</evidence>